<dbReference type="Pfam" id="PF01608">
    <property type="entry name" value="I_LWEQ"/>
    <property type="match status" value="1"/>
</dbReference>
<dbReference type="PROSITE" id="PS50945">
    <property type="entry name" value="I_LWEQ"/>
    <property type="match status" value="1"/>
</dbReference>
<comment type="caution">
    <text evidence="9">The sequence shown here is derived from an EMBL/GenBank/DDBJ whole genome shotgun (WGS) entry which is preliminary data.</text>
</comment>
<dbReference type="InterPro" id="IPR011417">
    <property type="entry name" value="ANTH_dom"/>
</dbReference>
<keyword evidence="5" id="KW-0175">Coiled coil</keyword>
<sequence length="977" mass="111481">MASLSLPRVLQQRKTSLELERENFEKSQTISINKAINNQESPVKEKHVRSTIIGTYQEKDGKTFWLVVSKLPLQDNRIVAWKFCHVLHKVLREGHPQVLVHSQRHREMIENLGKLWCHLREGYGKLIQDYTRFLITKLDFHRRNPRFPGNLVVTEEELESIGENDINNYFQMSVEMFDYMDDILTLQASVFGSLDMSRCNSMMSSGQCRLAPLIPCIQDSSRLYDYCVKILFRLHSSLPPDTLFGHRQRFLQQFKILREFYLNASNLQYFKFLIQIPLLPENPPNFLIEADLRTYVSPVVVMPEEEQEPDQADGFLVDTSTPSASEPDTMQRNGSISPDQKRDGLIEQLQNEKVRLREKIQQIMMEHQKITEELRDKVAELETDLATRDSELLQERQLKEDLLRHTEEASKYHEYEKRAKTMEEKFQKLKDVYTVLREEHIQLIRAKAEVDKQLLFARHASEEANRLKEEISLQMNELLHEKNVIEENLSKSGNLVGELDFAKKEKEAVEAEKLTLQARFEEVNSQKAALEVEIKDLRAEKENLDVRLRASEDEIKNIQRNLIEQNNKLQREILEACLAECEQILKYNLDEVDNPALSASTSSPHYFTTLIDPTKESVLNLENSYVEFDKGGRVKVEPLIVKSIRFATCIGNYVVQGKTTSNSSRDIEFGEKIAEACKQVGSEALVLLSSIKSQSPLDTIRTESERVKEKISEVATLMEELTRALEGDSIDVLHELVDSELVAMEKAIEEAAKGIENMLNESRKSHVGVKLEVSEKILDSCTNLMAAVRLLIQKSRLLQAEIVSQGKGTHSTKEFYKRNHQWTEGLISAAKAVATGARFLLTCADNVVAGQGKFEQLIVASQGIAASTAQLVVASRVKADRNSENLKNLSGASKGVTQATANVVATAKSCSQLVEETEDMDVSSLSLHQAKRLEMEFQVRVLELEATLQQERQKLAKIRRHHYQLAGEGEGWEKEDS</sequence>
<dbReference type="InterPro" id="IPR035964">
    <property type="entry name" value="I/LWEQ_dom_sf"/>
</dbReference>
<dbReference type="GO" id="GO:0051015">
    <property type="term" value="F:actin filament binding"/>
    <property type="evidence" value="ECO:0007669"/>
    <property type="project" value="TreeGrafter"/>
</dbReference>
<reference evidence="9" key="1">
    <citation type="journal article" date="2024" name="Gigascience">
        <title>Chromosome-level genome of the poultry shaft louse Menopon gallinae provides insight into the host-switching and adaptive evolution of parasitic lice.</title>
        <authorList>
            <person name="Xu Y."/>
            <person name="Ma L."/>
            <person name="Liu S."/>
            <person name="Liang Y."/>
            <person name="Liu Q."/>
            <person name="He Z."/>
            <person name="Tian L."/>
            <person name="Duan Y."/>
            <person name="Cai W."/>
            <person name="Li H."/>
            <person name="Song F."/>
        </authorList>
    </citation>
    <scope>NUCLEOTIDE SEQUENCE</scope>
    <source>
        <strain evidence="9">Cailab_2023a</strain>
    </source>
</reference>
<dbReference type="Gene3D" id="1.20.1410.10">
    <property type="entry name" value="I/LWEQ domain"/>
    <property type="match status" value="1"/>
</dbReference>
<evidence type="ECO:0000256" key="3">
    <source>
        <dbReference type="ARBA" id="ARBA00022490"/>
    </source>
</evidence>
<dbReference type="GO" id="GO:0043325">
    <property type="term" value="F:phosphatidylinositol-3,4-bisphosphate binding"/>
    <property type="evidence" value="ECO:0007669"/>
    <property type="project" value="TreeGrafter"/>
</dbReference>
<protein>
    <recommendedName>
        <fullName evidence="10">Huntingtin-interacting protein 1</fullName>
    </recommendedName>
</protein>
<dbReference type="CDD" id="cd17006">
    <property type="entry name" value="ANTH_N_HIP1_like"/>
    <property type="match status" value="1"/>
</dbReference>
<evidence type="ECO:0000259" key="8">
    <source>
        <dbReference type="PROSITE" id="PS50945"/>
    </source>
</evidence>
<accession>A0AAW2HRX8</accession>
<dbReference type="GO" id="GO:0080025">
    <property type="term" value="F:phosphatidylinositol-3,5-bisphosphate binding"/>
    <property type="evidence" value="ECO:0007669"/>
    <property type="project" value="TreeGrafter"/>
</dbReference>
<dbReference type="GO" id="GO:0030136">
    <property type="term" value="C:clathrin-coated vesicle"/>
    <property type="evidence" value="ECO:0007669"/>
    <property type="project" value="TreeGrafter"/>
</dbReference>
<dbReference type="InterPro" id="IPR013809">
    <property type="entry name" value="ENTH"/>
</dbReference>
<dbReference type="SMART" id="SM00307">
    <property type="entry name" value="ILWEQ"/>
    <property type="match status" value="1"/>
</dbReference>
<dbReference type="SUPFAM" id="SSF48464">
    <property type="entry name" value="ENTH/VHS domain"/>
    <property type="match status" value="1"/>
</dbReference>
<comment type="similarity">
    <text evidence="2">Belongs to the SLA2 family.</text>
</comment>
<dbReference type="Gene3D" id="1.25.40.90">
    <property type="match status" value="1"/>
</dbReference>
<gene>
    <name evidence="9" type="ORF">PYX00_005571</name>
</gene>
<feature type="region of interest" description="Disordered" evidence="6">
    <location>
        <begin position="307"/>
        <end position="342"/>
    </location>
</feature>
<dbReference type="PROSITE" id="PS50942">
    <property type="entry name" value="ENTH"/>
    <property type="match status" value="1"/>
</dbReference>
<dbReference type="GO" id="GO:0007015">
    <property type="term" value="P:actin filament organization"/>
    <property type="evidence" value="ECO:0007669"/>
    <property type="project" value="TreeGrafter"/>
</dbReference>
<dbReference type="InterPro" id="IPR008942">
    <property type="entry name" value="ENTH_VHS"/>
</dbReference>
<feature type="domain" description="I/LWEQ" evidence="8">
    <location>
        <begin position="725"/>
        <end position="966"/>
    </location>
</feature>
<dbReference type="SMART" id="SM00273">
    <property type="entry name" value="ENTH"/>
    <property type="match status" value="1"/>
</dbReference>
<evidence type="ECO:0000256" key="2">
    <source>
        <dbReference type="ARBA" id="ARBA00010135"/>
    </source>
</evidence>
<dbReference type="Pfam" id="PF07651">
    <property type="entry name" value="ANTH"/>
    <property type="match status" value="1"/>
</dbReference>
<evidence type="ECO:0000256" key="6">
    <source>
        <dbReference type="SAM" id="MobiDB-lite"/>
    </source>
</evidence>
<evidence type="ECO:0008006" key="10">
    <source>
        <dbReference type="Google" id="ProtNLM"/>
    </source>
</evidence>
<dbReference type="GO" id="GO:0035615">
    <property type="term" value="F:clathrin adaptor activity"/>
    <property type="evidence" value="ECO:0007669"/>
    <property type="project" value="TreeGrafter"/>
</dbReference>
<dbReference type="PANTHER" id="PTHR10407">
    <property type="entry name" value="HUNTINGTIN INTERACTING PROTEIN 1"/>
    <property type="match status" value="1"/>
</dbReference>
<dbReference type="Gene3D" id="1.20.5.1700">
    <property type="match status" value="1"/>
</dbReference>
<feature type="compositionally biased region" description="Polar residues" evidence="6">
    <location>
        <begin position="318"/>
        <end position="338"/>
    </location>
</feature>
<dbReference type="PANTHER" id="PTHR10407:SF15">
    <property type="entry name" value="HUNTINGTIN INTERACTING PROTEIN 1"/>
    <property type="match status" value="1"/>
</dbReference>
<feature type="domain" description="ENTH" evidence="7">
    <location>
        <begin position="20"/>
        <end position="148"/>
    </location>
</feature>
<dbReference type="SUPFAM" id="SSF109885">
    <property type="entry name" value="I/LWEQ domain"/>
    <property type="match status" value="1"/>
</dbReference>
<name>A0AAW2HRX8_9NEOP</name>
<dbReference type="InterPro" id="IPR030224">
    <property type="entry name" value="Sla2_fam"/>
</dbReference>
<dbReference type="InterPro" id="IPR002558">
    <property type="entry name" value="ILWEQ_dom"/>
</dbReference>
<comment type="subcellular location">
    <subcellularLocation>
        <location evidence="1">Cytoplasm</location>
    </subcellularLocation>
</comment>
<dbReference type="EMBL" id="JARGDH010000003">
    <property type="protein sequence ID" value="KAL0272700.1"/>
    <property type="molecule type" value="Genomic_DNA"/>
</dbReference>
<dbReference type="FunFam" id="1.25.40.90:FF:000012">
    <property type="entry name" value="Huntingtin interacting protein 1-related"/>
    <property type="match status" value="1"/>
</dbReference>
<proteinExistence type="inferred from homology"/>
<dbReference type="GO" id="GO:0030864">
    <property type="term" value="C:cortical actin cytoskeleton"/>
    <property type="evidence" value="ECO:0007669"/>
    <property type="project" value="TreeGrafter"/>
</dbReference>
<dbReference type="GO" id="GO:0006897">
    <property type="term" value="P:endocytosis"/>
    <property type="evidence" value="ECO:0007669"/>
    <property type="project" value="InterPro"/>
</dbReference>
<keyword evidence="4" id="KW-0009">Actin-binding</keyword>
<feature type="coiled-coil region" evidence="5">
    <location>
        <begin position="342"/>
        <end position="384"/>
    </location>
</feature>
<dbReference type="GO" id="GO:0048268">
    <property type="term" value="P:clathrin coat assembly"/>
    <property type="evidence" value="ECO:0007669"/>
    <property type="project" value="TreeGrafter"/>
</dbReference>
<evidence type="ECO:0000256" key="1">
    <source>
        <dbReference type="ARBA" id="ARBA00004496"/>
    </source>
</evidence>
<evidence type="ECO:0000256" key="5">
    <source>
        <dbReference type="SAM" id="Coils"/>
    </source>
</evidence>
<dbReference type="GO" id="GO:0032051">
    <property type="term" value="F:clathrin light chain binding"/>
    <property type="evidence" value="ECO:0007669"/>
    <property type="project" value="TreeGrafter"/>
</dbReference>
<dbReference type="AlphaFoldDB" id="A0AAW2HRX8"/>
<evidence type="ECO:0000256" key="4">
    <source>
        <dbReference type="ARBA" id="ARBA00023203"/>
    </source>
</evidence>
<dbReference type="FunFam" id="1.20.1410.10:FF:000006">
    <property type="entry name" value="Huntingtin interacting protein"/>
    <property type="match status" value="1"/>
</dbReference>
<feature type="coiled-coil region" evidence="5">
    <location>
        <begin position="412"/>
        <end position="575"/>
    </location>
</feature>
<keyword evidence="3" id="KW-0963">Cytoplasm</keyword>
<organism evidence="9">
    <name type="scientific">Menopon gallinae</name>
    <name type="common">poultry shaft louse</name>
    <dbReference type="NCBI Taxonomy" id="328185"/>
    <lineage>
        <taxon>Eukaryota</taxon>
        <taxon>Metazoa</taxon>
        <taxon>Ecdysozoa</taxon>
        <taxon>Arthropoda</taxon>
        <taxon>Hexapoda</taxon>
        <taxon>Insecta</taxon>
        <taxon>Pterygota</taxon>
        <taxon>Neoptera</taxon>
        <taxon>Paraneoptera</taxon>
        <taxon>Psocodea</taxon>
        <taxon>Troctomorpha</taxon>
        <taxon>Phthiraptera</taxon>
        <taxon>Amblycera</taxon>
        <taxon>Menoponidae</taxon>
        <taxon>Menopon</taxon>
    </lineage>
</organism>
<evidence type="ECO:0000313" key="9">
    <source>
        <dbReference type="EMBL" id="KAL0272700.1"/>
    </source>
</evidence>
<evidence type="ECO:0000259" key="7">
    <source>
        <dbReference type="PROSITE" id="PS50942"/>
    </source>
</evidence>